<keyword evidence="8" id="KW-1185">Reference proteome</keyword>
<gene>
    <name evidence="7" type="ORF">BJ875DRAFT_434854</name>
</gene>
<keyword evidence="2" id="KW-0677">Repeat</keyword>
<accession>A0A9P7Y7Y7</accession>
<protein>
    <recommendedName>
        <fullName evidence="6">NACHT domain-containing protein</fullName>
    </recommendedName>
</protein>
<keyword evidence="1 3" id="KW-0853">WD repeat</keyword>
<evidence type="ECO:0000256" key="2">
    <source>
        <dbReference type="ARBA" id="ARBA00022737"/>
    </source>
</evidence>
<dbReference type="CDD" id="cd00200">
    <property type="entry name" value="WD40"/>
    <property type="match status" value="1"/>
</dbReference>
<dbReference type="PROSITE" id="PS50082">
    <property type="entry name" value="WD_REPEATS_2"/>
    <property type="match status" value="3"/>
</dbReference>
<dbReference type="InterPro" id="IPR036322">
    <property type="entry name" value="WD40_repeat_dom_sf"/>
</dbReference>
<dbReference type="InterPro" id="IPR027417">
    <property type="entry name" value="P-loop_NTPase"/>
</dbReference>
<comment type="caution">
    <text evidence="7">The sequence shown here is derived from an EMBL/GenBank/DDBJ whole genome shotgun (WGS) entry which is preliminary data.</text>
</comment>
<name>A0A9P7Y7Y7_9HELO</name>
<reference evidence="7" key="1">
    <citation type="journal article" date="2021" name="IMA Fungus">
        <title>Genomic characterization of three marine fungi, including Emericellopsis atlantica sp. nov. with signatures of a generalist lifestyle and marine biomass degradation.</title>
        <authorList>
            <person name="Hagestad O.C."/>
            <person name="Hou L."/>
            <person name="Andersen J.H."/>
            <person name="Hansen E.H."/>
            <person name="Altermark B."/>
            <person name="Li C."/>
            <person name="Kuhnert E."/>
            <person name="Cox R.J."/>
            <person name="Crous P.W."/>
            <person name="Spatafora J.W."/>
            <person name="Lail K."/>
            <person name="Amirebrahimi M."/>
            <person name="Lipzen A."/>
            <person name="Pangilinan J."/>
            <person name="Andreopoulos W."/>
            <person name="Hayes R.D."/>
            <person name="Ng V."/>
            <person name="Grigoriev I.V."/>
            <person name="Jackson S.A."/>
            <person name="Sutton T.D.S."/>
            <person name="Dobson A.D.W."/>
            <person name="Rama T."/>
        </authorList>
    </citation>
    <scope>NUCLEOTIDE SEQUENCE</scope>
    <source>
        <strain evidence="7">TRa018bII</strain>
    </source>
</reference>
<dbReference type="InterPro" id="IPR031352">
    <property type="entry name" value="SesA"/>
</dbReference>
<feature type="domain" description="NACHT" evidence="6">
    <location>
        <begin position="260"/>
        <end position="410"/>
    </location>
</feature>
<evidence type="ECO:0000256" key="1">
    <source>
        <dbReference type="ARBA" id="ARBA00022574"/>
    </source>
</evidence>
<feature type="chain" id="PRO_5040136207" description="NACHT domain-containing protein" evidence="5">
    <location>
        <begin position="23"/>
        <end position="995"/>
    </location>
</feature>
<evidence type="ECO:0000256" key="3">
    <source>
        <dbReference type="PROSITE-ProRule" id="PRU00221"/>
    </source>
</evidence>
<organism evidence="7 8">
    <name type="scientific">Amylocarpus encephaloides</name>
    <dbReference type="NCBI Taxonomy" id="45428"/>
    <lineage>
        <taxon>Eukaryota</taxon>
        <taxon>Fungi</taxon>
        <taxon>Dikarya</taxon>
        <taxon>Ascomycota</taxon>
        <taxon>Pezizomycotina</taxon>
        <taxon>Leotiomycetes</taxon>
        <taxon>Helotiales</taxon>
        <taxon>Helotiales incertae sedis</taxon>
        <taxon>Amylocarpus</taxon>
    </lineage>
</organism>
<dbReference type="PANTHER" id="PTHR10039">
    <property type="entry name" value="AMELOGENIN"/>
    <property type="match status" value="1"/>
</dbReference>
<dbReference type="PANTHER" id="PTHR10039:SF5">
    <property type="entry name" value="NACHT DOMAIN-CONTAINING PROTEIN"/>
    <property type="match status" value="1"/>
</dbReference>
<dbReference type="PRINTS" id="PR00320">
    <property type="entry name" value="GPROTEINBRPT"/>
</dbReference>
<dbReference type="Gene3D" id="2.130.10.10">
    <property type="entry name" value="YVTN repeat-like/Quinoprotein amine dehydrogenase"/>
    <property type="match status" value="1"/>
</dbReference>
<dbReference type="PROSITE" id="PS50837">
    <property type="entry name" value="NACHT"/>
    <property type="match status" value="1"/>
</dbReference>
<evidence type="ECO:0000256" key="4">
    <source>
        <dbReference type="SAM" id="MobiDB-lite"/>
    </source>
</evidence>
<dbReference type="InterPro" id="IPR015943">
    <property type="entry name" value="WD40/YVTN_repeat-like_dom_sf"/>
</dbReference>
<dbReference type="SUPFAM" id="SSF50978">
    <property type="entry name" value="WD40 repeat-like"/>
    <property type="match status" value="1"/>
</dbReference>
<dbReference type="Pfam" id="PF00400">
    <property type="entry name" value="WD40"/>
    <property type="match status" value="4"/>
</dbReference>
<evidence type="ECO:0000313" key="7">
    <source>
        <dbReference type="EMBL" id="KAG9228711.1"/>
    </source>
</evidence>
<dbReference type="InterPro" id="IPR020472">
    <property type="entry name" value="WD40_PAC1"/>
</dbReference>
<dbReference type="Proteomes" id="UP000824998">
    <property type="component" value="Unassembled WGS sequence"/>
</dbReference>
<dbReference type="AlphaFoldDB" id="A0A9P7Y7Y7"/>
<dbReference type="EMBL" id="MU251874">
    <property type="protein sequence ID" value="KAG9228711.1"/>
    <property type="molecule type" value="Genomic_DNA"/>
</dbReference>
<dbReference type="SUPFAM" id="SSF52540">
    <property type="entry name" value="P-loop containing nucleoside triphosphate hydrolases"/>
    <property type="match status" value="1"/>
</dbReference>
<feature type="region of interest" description="Disordered" evidence="4">
    <location>
        <begin position="160"/>
        <end position="180"/>
    </location>
</feature>
<proteinExistence type="predicted"/>
<dbReference type="InterPro" id="IPR001680">
    <property type="entry name" value="WD40_rpt"/>
</dbReference>
<evidence type="ECO:0000313" key="8">
    <source>
        <dbReference type="Proteomes" id="UP000824998"/>
    </source>
</evidence>
<dbReference type="FunFam" id="3.40.50.300:FF:001638">
    <property type="entry name" value="NACHT and WD40 domain protein"/>
    <property type="match status" value="1"/>
</dbReference>
<dbReference type="PROSITE" id="PS50294">
    <property type="entry name" value="WD_REPEATS_REGION"/>
    <property type="match status" value="3"/>
</dbReference>
<feature type="signal peptide" evidence="5">
    <location>
        <begin position="1"/>
        <end position="22"/>
    </location>
</feature>
<sequence length="995" mass="110979">MSGAEAVFVVSLISAILTIIEASKTIYDAARDAKGQPEEFRLVAARLPLVTELLRSAEKKTKELDETAQEALEPILESCKAKAESLNKIFQKVIRKDDDKWYDRYKKALGALGKGNKVESLMKGILKDIQLLVYEKLRGTATEAQLKEIEEAIKQMNEMPSSLPEETGGVNQHHHGSGNNNANLGKGLQHNGSGDIVTVHGDGHFGDNYFRNCLQDLRTTDPRDDKKRIEMAKGGLRRDSYHWILDHPDFHKWRNNEHSRLLWIKGDPGKGKTMLLCGIIDELSPATALEDEEASMLLSYFFCQATDERIRSATAVLRGLIYLLAEQRPPLISYIQEKHKNAKEQLFKDANAWVALVEILTNMLADRSLRGAYLIIDALDECVIGLDRLQDFIIENSSGSSHVKWIVSSRNWPSIEKGFNQAKQKENLCLELNEKHVSEAVTTYIQFKVDWLAKQNNYEDDTQDVVQRYLSSNANDTFLWVALVCQELADISGWEVEEELIAFPPGLDALYKRMIDQICNSRHAKLLKSILAVVSAVYRPMTLGELASFVDIPPRSSHNHKVLAEIIGLCGSFLTLRERTIYFIHQSAKDFLIQAASNDIFPSGIDDMHHVIFSRSLQVMSRTLRRDVYNLRAPGITIDQVTPPDPDPLAVVRYSCLYWVDHLLDCSITGNSNDRKNGGLVEEFLCKSYLFWLEALSLMRSLPSSIVMIIKLEGWLQADESPNLYAFVHDAKRFSRYNRQVIEQAPLQLYCSALVFAPEKSVIRTIFEKHIPSWIQSKPKVQEYWSAALQTLEGHSDSVRSVAFSPDGKQVVSGSGDGTVRLWDAVTGAALQVLEGHSGYVQSVAFSPDGKQVVSGSGDGTVRLWDAVTGAALQVLEGHSDYVRSVAFSPDGKQVVSGLGDGTVRLWDAVTGAALQVLEGHSDSVRSVAFSPHGEFLPALLISNNWVVEGPINILLLPPDYRPNGTVAVYNKTIALSQSSGRILFIQFTQGEKTL</sequence>
<dbReference type="SMART" id="SM00320">
    <property type="entry name" value="WD40"/>
    <property type="match status" value="4"/>
</dbReference>
<keyword evidence="5" id="KW-0732">Signal</keyword>
<evidence type="ECO:0000256" key="5">
    <source>
        <dbReference type="SAM" id="SignalP"/>
    </source>
</evidence>
<dbReference type="InterPro" id="IPR007111">
    <property type="entry name" value="NACHT_NTPase"/>
</dbReference>
<feature type="repeat" description="WD" evidence="3">
    <location>
        <begin position="834"/>
        <end position="875"/>
    </location>
</feature>
<feature type="repeat" description="WD" evidence="3">
    <location>
        <begin position="792"/>
        <end position="833"/>
    </location>
</feature>
<dbReference type="Pfam" id="PF17107">
    <property type="entry name" value="SesA"/>
    <property type="match status" value="1"/>
</dbReference>
<dbReference type="Gene3D" id="3.40.50.300">
    <property type="entry name" value="P-loop containing nucleotide triphosphate hydrolases"/>
    <property type="match status" value="1"/>
</dbReference>
<dbReference type="OrthoDB" id="674604at2759"/>
<evidence type="ECO:0000259" key="6">
    <source>
        <dbReference type="PROSITE" id="PS50837"/>
    </source>
</evidence>
<dbReference type="Pfam" id="PF24883">
    <property type="entry name" value="NPHP3_N"/>
    <property type="match status" value="1"/>
</dbReference>
<feature type="repeat" description="WD" evidence="3">
    <location>
        <begin position="876"/>
        <end position="917"/>
    </location>
</feature>
<dbReference type="InterPro" id="IPR056884">
    <property type="entry name" value="NPHP3-like_N"/>
</dbReference>